<dbReference type="EMBL" id="JBJJXI010000082">
    <property type="protein sequence ID" value="KAL3395365.1"/>
    <property type="molecule type" value="Genomic_DNA"/>
</dbReference>
<organism evidence="6 7">
    <name type="scientific">Trichogramma kaykai</name>
    <dbReference type="NCBI Taxonomy" id="54128"/>
    <lineage>
        <taxon>Eukaryota</taxon>
        <taxon>Metazoa</taxon>
        <taxon>Ecdysozoa</taxon>
        <taxon>Arthropoda</taxon>
        <taxon>Hexapoda</taxon>
        <taxon>Insecta</taxon>
        <taxon>Pterygota</taxon>
        <taxon>Neoptera</taxon>
        <taxon>Endopterygota</taxon>
        <taxon>Hymenoptera</taxon>
        <taxon>Apocrita</taxon>
        <taxon>Proctotrupomorpha</taxon>
        <taxon>Chalcidoidea</taxon>
        <taxon>Trichogrammatidae</taxon>
        <taxon>Trichogramma</taxon>
    </lineage>
</organism>
<keyword evidence="5" id="KW-0472">Membrane</keyword>
<feature type="region of interest" description="Disordered" evidence="4">
    <location>
        <begin position="179"/>
        <end position="212"/>
    </location>
</feature>
<reference evidence="6 7" key="1">
    <citation type="journal article" date="2024" name="bioRxiv">
        <title>A reference genome for Trichogramma kaykai: A tiny desert-dwelling parasitoid wasp with competing sex-ratio distorters.</title>
        <authorList>
            <person name="Culotta J."/>
            <person name="Lindsey A.R."/>
        </authorList>
    </citation>
    <scope>NUCLEOTIDE SEQUENCE [LARGE SCALE GENOMIC DNA]</scope>
    <source>
        <strain evidence="6 7">KSX58</strain>
    </source>
</reference>
<sequence length="212" mass="24303">MAVGGGGFPGASLLTQLFRQLTKPLSKRLVEYASQRPVFRRYFLLAPGRLYHRLEWSARLLMSPKDVAKQIVAFKLPPIKEEDAIELGSQIMIEVVIFLLLVLLMVMDYVRSQIKSARKEQAIQAEIDELEERKASIMRKIEEQLAKQKELRDELAALERERSFYHQIDERMEAAIANLDNLSDGSGSGARPDSSDDSTRWPSDRREDERNL</sequence>
<evidence type="ECO:0000313" key="7">
    <source>
        <dbReference type="Proteomes" id="UP001627154"/>
    </source>
</evidence>
<gene>
    <name evidence="6" type="ORF">TKK_010476</name>
</gene>
<comment type="similarity">
    <text evidence="1">Belongs to the OPA3 family.</text>
</comment>
<keyword evidence="2 3" id="KW-0175">Coiled coil</keyword>
<dbReference type="InterPro" id="IPR010754">
    <property type="entry name" value="OPA3-like"/>
</dbReference>
<protein>
    <recommendedName>
        <fullName evidence="8">OPA3-like protein</fullName>
    </recommendedName>
</protein>
<evidence type="ECO:0000256" key="4">
    <source>
        <dbReference type="SAM" id="MobiDB-lite"/>
    </source>
</evidence>
<keyword evidence="7" id="KW-1185">Reference proteome</keyword>
<name>A0ABD2WQX2_9HYME</name>
<evidence type="ECO:0000256" key="3">
    <source>
        <dbReference type="SAM" id="Coils"/>
    </source>
</evidence>
<keyword evidence="5" id="KW-0812">Transmembrane</keyword>
<accession>A0ABD2WQX2</accession>
<proteinExistence type="inferred from homology"/>
<comment type="caution">
    <text evidence="6">The sequence shown here is derived from an EMBL/GenBank/DDBJ whole genome shotgun (WGS) entry which is preliminary data.</text>
</comment>
<dbReference type="Pfam" id="PF07047">
    <property type="entry name" value="OPA3"/>
    <property type="match status" value="1"/>
</dbReference>
<evidence type="ECO:0000256" key="5">
    <source>
        <dbReference type="SAM" id="Phobius"/>
    </source>
</evidence>
<evidence type="ECO:0000256" key="1">
    <source>
        <dbReference type="ARBA" id="ARBA00007584"/>
    </source>
</evidence>
<dbReference type="PANTHER" id="PTHR12499">
    <property type="entry name" value="OPTIC ATROPHY 3 PROTEIN OPA3"/>
    <property type="match status" value="1"/>
</dbReference>
<evidence type="ECO:0000313" key="6">
    <source>
        <dbReference type="EMBL" id="KAL3395365.1"/>
    </source>
</evidence>
<dbReference type="PANTHER" id="PTHR12499:SF0">
    <property type="entry name" value="OPTIC ATROPHY 3 PROTEIN"/>
    <property type="match status" value="1"/>
</dbReference>
<feature type="transmembrane region" description="Helical" evidence="5">
    <location>
        <begin position="91"/>
        <end position="110"/>
    </location>
</feature>
<dbReference type="Proteomes" id="UP001627154">
    <property type="component" value="Unassembled WGS sequence"/>
</dbReference>
<keyword evidence="5" id="KW-1133">Transmembrane helix</keyword>
<feature type="compositionally biased region" description="Basic and acidic residues" evidence="4">
    <location>
        <begin position="193"/>
        <end position="212"/>
    </location>
</feature>
<evidence type="ECO:0008006" key="8">
    <source>
        <dbReference type="Google" id="ProtNLM"/>
    </source>
</evidence>
<feature type="coiled-coil region" evidence="3">
    <location>
        <begin position="120"/>
        <end position="168"/>
    </location>
</feature>
<evidence type="ECO:0000256" key="2">
    <source>
        <dbReference type="ARBA" id="ARBA00023054"/>
    </source>
</evidence>
<dbReference type="AlphaFoldDB" id="A0ABD2WQX2"/>